<evidence type="ECO:0000259" key="8">
    <source>
        <dbReference type="Pfam" id="PF16822"/>
    </source>
</evidence>
<organism evidence="9 10">
    <name type="scientific">Methylobacterium radiotolerans</name>
    <dbReference type="NCBI Taxonomy" id="31998"/>
    <lineage>
        <taxon>Bacteria</taxon>
        <taxon>Pseudomonadati</taxon>
        <taxon>Pseudomonadota</taxon>
        <taxon>Alphaproteobacteria</taxon>
        <taxon>Hyphomicrobiales</taxon>
        <taxon>Methylobacteriaceae</taxon>
        <taxon>Methylobacterium</taxon>
    </lineage>
</organism>
<feature type="region of interest" description="Disordered" evidence="7">
    <location>
        <begin position="313"/>
        <end position="350"/>
    </location>
</feature>
<name>A0ABU7TD72_9HYPH</name>
<comment type="subcellular location">
    <subcellularLocation>
        <location evidence="1">Periplasm</location>
    </subcellularLocation>
</comment>
<feature type="compositionally biased region" description="Low complexity" evidence="7">
    <location>
        <begin position="321"/>
        <end position="331"/>
    </location>
</feature>
<dbReference type="EMBL" id="MLBY01000005">
    <property type="protein sequence ID" value="MEE7458318.1"/>
    <property type="molecule type" value="Genomic_DNA"/>
</dbReference>
<keyword evidence="6" id="KW-0016">Alginate biosynthesis</keyword>
<keyword evidence="3" id="KW-0808">Transferase</keyword>
<evidence type="ECO:0000256" key="3">
    <source>
        <dbReference type="ARBA" id="ARBA00022679"/>
    </source>
</evidence>
<evidence type="ECO:0000313" key="10">
    <source>
        <dbReference type="Proteomes" id="UP001349262"/>
    </source>
</evidence>
<sequence length="350" mass="38509">MTSPTDPADDLYEGRDGWLFLTRGNNRVLEQYGRPGVSRRTLWRWRRIIETRRRACARLGALYLHAVAPEKLTIYPELAEGLAFDPARAPALRLARWLTGSPGARAWVDLVGPLRAARDGPPLYLRTDTHWTHRGCDIAHRAILARMGLPPRADLEARREAGPVPFSGDLGRKFGPHRTETAPGSAFASGARRTYANGLLTEMEALGRGGDAHLGTHAVFRNDDPGADPRRLVIFGDSYAQHTAHSPVATLTALFADRFREVHFLWSTGIDWHYLEGVRPDFVLAEIAERFLIDLPHRGIRIERLAELARERKVMGEGSTGASAAAPRSGARPPPDAPASVPEDAGAGPR</sequence>
<comment type="caution">
    <text evidence="9">The sequence shown here is derived from an EMBL/GenBank/DDBJ whole genome shotgun (WGS) entry which is preliminary data.</text>
</comment>
<evidence type="ECO:0000256" key="4">
    <source>
        <dbReference type="ARBA" id="ARBA00022729"/>
    </source>
</evidence>
<evidence type="ECO:0000313" key="9">
    <source>
        <dbReference type="EMBL" id="MEE7458318.1"/>
    </source>
</evidence>
<dbReference type="InterPro" id="IPR031811">
    <property type="entry name" value="ALGX/ALGJ_SGNH-like"/>
</dbReference>
<evidence type="ECO:0000256" key="7">
    <source>
        <dbReference type="SAM" id="MobiDB-lite"/>
    </source>
</evidence>
<protein>
    <recommendedName>
        <fullName evidence="8">AlgX/AlgJ SGNH hydrolase-like domain-containing protein</fullName>
    </recommendedName>
</protein>
<feature type="domain" description="AlgX/AlgJ SGNH hydrolase-like" evidence="8">
    <location>
        <begin position="12"/>
        <end position="183"/>
    </location>
</feature>
<dbReference type="Pfam" id="PF16822">
    <property type="entry name" value="ALGX"/>
    <property type="match status" value="1"/>
</dbReference>
<evidence type="ECO:0000256" key="5">
    <source>
        <dbReference type="ARBA" id="ARBA00022764"/>
    </source>
</evidence>
<dbReference type="Proteomes" id="UP001349262">
    <property type="component" value="Unassembled WGS sequence"/>
</dbReference>
<evidence type="ECO:0000256" key="2">
    <source>
        <dbReference type="ARBA" id="ARBA00005182"/>
    </source>
</evidence>
<gene>
    <name evidence="9" type="ORF">MRSR164_16545</name>
</gene>
<evidence type="ECO:0000256" key="6">
    <source>
        <dbReference type="ARBA" id="ARBA00022841"/>
    </source>
</evidence>
<proteinExistence type="predicted"/>
<keyword evidence="10" id="KW-1185">Reference proteome</keyword>
<accession>A0ABU7TD72</accession>
<reference evidence="9 10" key="1">
    <citation type="journal article" date="2012" name="Genet. Mol. Biol.">
        <title>Analysis of 16S rRNA and mxaF genes revealing insights into Methylobacterium niche-specific plant association.</title>
        <authorList>
            <person name="Dourado M.N."/>
            <person name="Andreote F.D."/>
            <person name="Dini-Andreote F."/>
            <person name="Conti R."/>
            <person name="Araujo J.M."/>
            <person name="Araujo W.L."/>
        </authorList>
    </citation>
    <scope>NUCLEOTIDE SEQUENCE [LARGE SCALE GENOMIC DNA]</scope>
    <source>
        <strain evidence="9 10">SR1.6/4</strain>
    </source>
</reference>
<keyword evidence="4" id="KW-0732">Signal</keyword>
<keyword evidence="5" id="KW-0574">Periplasm</keyword>
<evidence type="ECO:0000256" key="1">
    <source>
        <dbReference type="ARBA" id="ARBA00004418"/>
    </source>
</evidence>
<comment type="pathway">
    <text evidence="2">Glycan biosynthesis; alginate biosynthesis.</text>
</comment>